<keyword evidence="2" id="KW-0418">Kinase</keyword>
<dbReference type="SUPFAM" id="SSF56112">
    <property type="entry name" value="Protein kinase-like (PK-like)"/>
    <property type="match status" value="1"/>
</dbReference>
<protein>
    <submittedName>
        <fullName evidence="2">Putative choline kinase 3</fullName>
    </submittedName>
</protein>
<proteinExistence type="inferred from homology"/>
<dbReference type="PANTHER" id="PTHR22603:SF93">
    <property type="entry name" value="RE24176P"/>
    <property type="match status" value="1"/>
</dbReference>
<evidence type="ECO:0000256" key="1">
    <source>
        <dbReference type="ARBA" id="ARBA00038211"/>
    </source>
</evidence>
<comment type="similarity">
    <text evidence="1">Belongs to the choline/ethanolamine kinase family.</text>
</comment>
<dbReference type="Gene3D" id="3.90.1200.10">
    <property type="match status" value="1"/>
</dbReference>
<sequence>MTFDYHCDTPHIPDYSRYPDLQERRRFVHAYLCSAGNQTSEDEIERLLHDVEMYTLASHLLWGVWGLISGYVNKIDFDYVEYARQRLQQYWLNKPKLLESADALPYSKGYSISM</sequence>
<dbReference type="Pfam" id="PF01633">
    <property type="entry name" value="Choline_kinase"/>
    <property type="match status" value="1"/>
</dbReference>
<reference evidence="2" key="1">
    <citation type="submission" date="2018-02" db="EMBL/GenBank/DDBJ databases">
        <title>Rhizophora mucronata_Transcriptome.</title>
        <authorList>
            <person name="Meera S.P."/>
            <person name="Sreeshan A."/>
            <person name="Augustine A."/>
        </authorList>
    </citation>
    <scope>NUCLEOTIDE SEQUENCE</scope>
    <source>
        <tissue evidence="2">Leaf</tissue>
    </source>
</reference>
<accession>A0A2P2NRH9</accession>
<dbReference type="EMBL" id="GGEC01064622">
    <property type="protein sequence ID" value="MBX45106.1"/>
    <property type="molecule type" value="Transcribed_RNA"/>
</dbReference>
<dbReference type="InterPro" id="IPR011009">
    <property type="entry name" value="Kinase-like_dom_sf"/>
</dbReference>
<dbReference type="GO" id="GO:0004103">
    <property type="term" value="F:choline kinase activity"/>
    <property type="evidence" value="ECO:0007669"/>
    <property type="project" value="TreeGrafter"/>
</dbReference>
<keyword evidence="2" id="KW-0808">Transferase</keyword>
<organism evidence="2">
    <name type="scientific">Rhizophora mucronata</name>
    <name type="common">Asiatic mangrove</name>
    <dbReference type="NCBI Taxonomy" id="61149"/>
    <lineage>
        <taxon>Eukaryota</taxon>
        <taxon>Viridiplantae</taxon>
        <taxon>Streptophyta</taxon>
        <taxon>Embryophyta</taxon>
        <taxon>Tracheophyta</taxon>
        <taxon>Spermatophyta</taxon>
        <taxon>Magnoliopsida</taxon>
        <taxon>eudicotyledons</taxon>
        <taxon>Gunneridae</taxon>
        <taxon>Pentapetalae</taxon>
        <taxon>rosids</taxon>
        <taxon>fabids</taxon>
        <taxon>Malpighiales</taxon>
        <taxon>Rhizophoraceae</taxon>
        <taxon>Rhizophora</taxon>
    </lineage>
</organism>
<dbReference type="AlphaFoldDB" id="A0A2P2NRH9"/>
<dbReference type="GO" id="GO:0004305">
    <property type="term" value="F:ethanolamine kinase activity"/>
    <property type="evidence" value="ECO:0007669"/>
    <property type="project" value="TreeGrafter"/>
</dbReference>
<dbReference type="GO" id="GO:0006646">
    <property type="term" value="P:phosphatidylethanolamine biosynthetic process"/>
    <property type="evidence" value="ECO:0007669"/>
    <property type="project" value="TreeGrafter"/>
</dbReference>
<dbReference type="GO" id="GO:0005737">
    <property type="term" value="C:cytoplasm"/>
    <property type="evidence" value="ECO:0007669"/>
    <property type="project" value="TreeGrafter"/>
</dbReference>
<evidence type="ECO:0000313" key="2">
    <source>
        <dbReference type="EMBL" id="MBX45106.1"/>
    </source>
</evidence>
<name>A0A2P2NRH9_RHIMU</name>
<dbReference type="PANTHER" id="PTHR22603">
    <property type="entry name" value="CHOLINE/ETHANOALAMINE KINASE"/>
    <property type="match status" value="1"/>
</dbReference>